<keyword evidence="2" id="KW-1185">Reference proteome</keyword>
<organism evidence="1 2">
    <name type="scientific">Sutcliffiella cohnii</name>
    <dbReference type="NCBI Taxonomy" id="33932"/>
    <lineage>
        <taxon>Bacteria</taxon>
        <taxon>Bacillati</taxon>
        <taxon>Bacillota</taxon>
        <taxon>Bacilli</taxon>
        <taxon>Bacillales</taxon>
        <taxon>Bacillaceae</taxon>
        <taxon>Sutcliffiella</taxon>
    </lineage>
</organism>
<dbReference type="EMBL" id="CP018866">
    <property type="protein sequence ID" value="AST91481.1"/>
    <property type="molecule type" value="Genomic_DNA"/>
</dbReference>
<evidence type="ECO:0000313" key="2">
    <source>
        <dbReference type="Proteomes" id="UP000215224"/>
    </source>
</evidence>
<protein>
    <recommendedName>
        <fullName evidence="3">YbxH family protein</fullName>
    </recommendedName>
</protein>
<gene>
    <name evidence="1" type="ORF">BC6307_09405</name>
</gene>
<dbReference type="KEGG" id="bcoh:BC6307_09405"/>
<dbReference type="InterPro" id="IPR035314">
    <property type="entry name" value="DUF5370"/>
</dbReference>
<reference evidence="1 2" key="1">
    <citation type="submission" date="2016-12" db="EMBL/GenBank/DDBJ databases">
        <title>The whole genome sequencing and assembly of Bacillus cohnii DSM 6307T strain.</title>
        <authorList>
            <person name="Lee Y.-J."/>
            <person name="Yi H."/>
            <person name="Bahn Y.-S."/>
            <person name="Kim J.F."/>
            <person name="Lee D.-W."/>
        </authorList>
    </citation>
    <scope>NUCLEOTIDE SEQUENCE [LARGE SCALE GENOMIC DNA]</scope>
    <source>
        <strain evidence="1 2">DSM 6307</strain>
    </source>
</reference>
<accession>A0A223KPQ0</accession>
<evidence type="ECO:0000313" key="1">
    <source>
        <dbReference type="EMBL" id="AST91481.1"/>
    </source>
</evidence>
<sequence length="61" mass="6992">MGATERDGYVFETEYSVVQQKGAVHVYKKGQFISELPFQFEGNQPSSEQIENVIDAYLEKM</sequence>
<name>A0A223KPQ0_9BACI</name>
<dbReference type="Proteomes" id="UP000215224">
    <property type="component" value="Chromosome"/>
</dbReference>
<proteinExistence type="predicted"/>
<dbReference type="Pfam" id="PF17340">
    <property type="entry name" value="DUF5370"/>
    <property type="match status" value="1"/>
</dbReference>
<dbReference type="AlphaFoldDB" id="A0A223KPQ0"/>
<dbReference type="RefSeq" id="WP_066412660.1">
    <property type="nucleotide sequence ID" value="NZ_CP018866.1"/>
</dbReference>
<evidence type="ECO:0008006" key="3">
    <source>
        <dbReference type="Google" id="ProtNLM"/>
    </source>
</evidence>